<feature type="region of interest" description="Disordered" evidence="1">
    <location>
        <begin position="59"/>
        <end position="95"/>
    </location>
</feature>
<reference evidence="2 3" key="1">
    <citation type="submission" date="2024-09" db="EMBL/GenBank/DDBJ databases">
        <title>Chromosome-scale assembly of Riccia fluitans.</title>
        <authorList>
            <person name="Paukszto L."/>
            <person name="Sawicki J."/>
            <person name="Karawczyk K."/>
            <person name="Piernik-Szablinska J."/>
            <person name="Szczecinska M."/>
            <person name="Mazdziarz M."/>
        </authorList>
    </citation>
    <scope>NUCLEOTIDE SEQUENCE [LARGE SCALE GENOMIC DNA]</scope>
    <source>
        <strain evidence="2">Rf_01</strain>
        <tissue evidence="2">Aerial parts of the thallus</tissue>
    </source>
</reference>
<gene>
    <name evidence="2" type="ORF">R1flu_006345</name>
</gene>
<keyword evidence="3" id="KW-1185">Reference proteome</keyword>
<dbReference type="EMBL" id="JBHFFA010000003">
    <property type="protein sequence ID" value="KAL2634866.1"/>
    <property type="molecule type" value="Genomic_DNA"/>
</dbReference>
<accession>A0ABD1YWE3</accession>
<feature type="compositionally biased region" description="Polar residues" evidence="1">
    <location>
        <begin position="60"/>
        <end position="74"/>
    </location>
</feature>
<proteinExistence type="predicted"/>
<feature type="compositionally biased region" description="Basic and acidic residues" evidence="1">
    <location>
        <begin position="86"/>
        <end position="95"/>
    </location>
</feature>
<comment type="caution">
    <text evidence="2">The sequence shown here is derived from an EMBL/GenBank/DDBJ whole genome shotgun (WGS) entry which is preliminary data.</text>
</comment>
<evidence type="ECO:0000256" key="1">
    <source>
        <dbReference type="SAM" id="MobiDB-lite"/>
    </source>
</evidence>
<dbReference type="AlphaFoldDB" id="A0ABD1YWE3"/>
<evidence type="ECO:0000313" key="2">
    <source>
        <dbReference type="EMBL" id="KAL2634866.1"/>
    </source>
</evidence>
<name>A0ABD1YWE3_9MARC</name>
<feature type="compositionally biased region" description="Polar residues" evidence="1">
    <location>
        <begin position="15"/>
        <end position="31"/>
    </location>
</feature>
<feature type="region of interest" description="Disordered" evidence="1">
    <location>
        <begin position="1"/>
        <end position="43"/>
    </location>
</feature>
<protein>
    <submittedName>
        <fullName evidence="2">Uncharacterized protein</fullName>
    </submittedName>
</protein>
<dbReference type="Proteomes" id="UP001605036">
    <property type="component" value="Unassembled WGS sequence"/>
</dbReference>
<evidence type="ECO:0000313" key="3">
    <source>
        <dbReference type="Proteomes" id="UP001605036"/>
    </source>
</evidence>
<sequence>MTSSEESQKKPLTSAGGSNRSHASAATSFGHNHSRVDERVCSNQEESGAAAAAIICEGGEQSSCSKRPRATTTAGGKLGEEQEVESPERPCKDQEGRRVKLIASSAGSINQCSSSKGKALIYEQDHCTLSVFTSVPTGGMSKSNVKFNLRSDSSTRAITDQKVVVNEVMESPVDDVRGSCSMHTKSTTTTLKIKMTSVFGNPCFTGTAREDELLSTASFYKQSDVDADADESDNDAASACYMKRVDTMESEVGSSNITTSNDVGIGCLHA</sequence>
<organism evidence="2 3">
    <name type="scientific">Riccia fluitans</name>
    <dbReference type="NCBI Taxonomy" id="41844"/>
    <lineage>
        <taxon>Eukaryota</taxon>
        <taxon>Viridiplantae</taxon>
        <taxon>Streptophyta</taxon>
        <taxon>Embryophyta</taxon>
        <taxon>Marchantiophyta</taxon>
        <taxon>Marchantiopsida</taxon>
        <taxon>Marchantiidae</taxon>
        <taxon>Marchantiales</taxon>
        <taxon>Ricciaceae</taxon>
        <taxon>Riccia</taxon>
    </lineage>
</organism>